<feature type="region of interest" description="Disordered" evidence="2">
    <location>
        <begin position="241"/>
        <end position="278"/>
    </location>
</feature>
<proteinExistence type="predicted"/>
<dbReference type="Gene3D" id="3.30.70.1820">
    <property type="entry name" value="L1 transposable element, RRM domain"/>
    <property type="match status" value="1"/>
</dbReference>
<dbReference type="EMBL" id="OV170233">
    <property type="protein sequence ID" value="CAH0719111.1"/>
    <property type="molecule type" value="Genomic_DNA"/>
</dbReference>
<evidence type="ECO:0000256" key="1">
    <source>
        <dbReference type="SAM" id="Coils"/>
    </source>
</evidence>
<sequence>MEDITKILKSIQLELAEQKKDMKEIEINITSSINKNINEHFKIIEHKYNQLNEQIQNQENILDRMERHTRKKNLVFFGIDEGEKSYQELENKILKCLNEINIACERNEIESIKRLGKNKEKPRPITVTFTTMGKKVILLQNQKNNKNSSIYYKEDYPHKVLEKRKQLKIELLKYKAEGKKAIIKYDKLIVLNDYNPNKNQKNKQQSKKRNLQFSPNQSETIHEKQALKKNKITAFMRQRKDSEHFMKNETSTSNIKQLADTPLTNSKPNTASHRGGEK</sequence>
<feature type="coiled-coil region" evidence="1">
    <location>
        <begin position="1"/>
        <end position="106"/>
    </location>
</feature>
<gene>
    <name evidence="3" type="ORF">BINO364_LOCUS5497</name>
</gene>
<feature type="non-terminal residue" evidence="3">
    <location>
        <position position="278"/>
    </location>
</feature>
<name>A0A8J9Y8Y6_9NEOP</name>
<feature type="region of interest" description="Disordered" evidence="2">
    <location>
        <begin position="194"/>
        <end position="223"/>
    </location>
</feature>
<organism evidence="3 4">
    <name type="scientific">Brenthis ino</name>
    <name type="common">lesser marbled fritillary</name>
    <dbReference type="NCBI Taxonomy" id="405034"/>
    <lineage>
        <taxon>Eukaryota</taxon>
        <taxon>Metazoa</taxon>
        <taxon>Ecdysozoa</taxon>
        <taxon>Arthropoda</taxon>
        <taxon>Hexapoda</taxon>
        <taxon>Insecta</taxon>
        <taxon>Pterygota</taxon>
        <taxon>Neoptera</taxon>
        <taxon>Endopterygota</taxon>
        <taxon>Lepidoptera</taxon>
        <taxon>Glossata</taxon>
        <taxon>Ditrysia</taxon>
        <taxon>Papilionoidea</taxon>
        <taxon>Nymphalidae</taxon>
        <taxon>Heliconiinae</taxon>
        <taxon>Argynnini</taxon>
        <taxon>Brenthis</taxon>
    </lineage>
</organism>
<accession>A0A8J9Y8Y6</accession>
<protein>
    <recommendedName>
        <fullName evidence="5">Endonuclease-reverse transcriptase</fullName>
    </recommendedName>
</protein>
<keyword evidence="1" id="KW-0175">Coiled coil</keyword>
<dbReference type="AlphaFoldDB" id="A0A8J9Y8Y6"/>
<evidence type="ECO:0000313" key="3">
    <source>
        <dbReference type="EMBL" id="CAH0719111.1"/>
    </source>
</evidence>
<evidence type="ECO:0008006" key="5">
    <source>
        <dbReference type="Google" id="ProtNLM"/>
    </source>
</evidence>
<evidence type="ECO:0000256" key="2">
    <source>
        <dbReference type="SAM" id="MobiDB-lite"/>
    </source>
</evidence>
<dbReference type="Proteomes" id="UP000838878">
    <property type="component" value="Chromosome 13"/>
</dbReference>
<keyword evidence="4" id="KW-1185">Reference proteome</keyword>
<dbReference type="OrthoDB" id="7417618at2759"/>
<feature type="compositionally biased region" description="Basic residues" evidence="2">
    <location>
        <begin position="200"/>
        <end position="210"/>
    </location>
</feature>
<feature type="compositionally biased region" description="Polar residues" evidence="2">
    <location>
        <begin position="248"/>
        <end position="272"/>
    </location>
</feature>
<reference evidence="3" key="1">
    <citation type="submission" date="2021-12" db="EMBL/GenBank/DDBJ databases">
        <authorList>
            <person name="Martin H S."/>
        </authorList>
    </citation>
    <scope>NUCLEOTIDE SEQUENCE</scope>
</reference>
<evidence type="ECO:0000313" key="4">
    <source>
        <dbReference type="Proteomes" id="UP000838878"/>
    </source>
</evidence>